<proteinExistence type="predicted"/>
<gene>
    <name evidence="2" type="ORF">FNK824_LOCUS3254</name>
    <name evidence="1" type="ORF">SEV965_LOCUS25590</name>
</gene>
<protein>
    <submittedName>
        <fullName evidence="2">Uncharacterized protein</fullName>
    </submittedName>
</protein>
<evidence type="ECO:0000313" key="3">
    <source>
        <dbReference type="Proteomes" id="UP000663874"/>
    </source>
</evidence>
<evidence type="ECO:0000313" key="2">
    <source>
        <dbReference type="EMBL" id="CAF3597715.1"/>
    </source>
</evidence>
<reference evidence="2" key="1">
    <citation type="submission" date="2021-02" db="EMBL/GenBank/DDBJ databases">
        <authorList>
            <person name="Nowell W R."/>
        </authorList>
    </citation>
    <scope>NUCLEOTIDE SEQUENCE</scope>
</reference>
<evidence type="ECO:0000313" key="1">
    <source>
        <dbReference type="EMBL" id="CAF1287501.1"/>
    </source>
</evidence>
<dbReference type="EMBL" id="CAJNOU010002078">
    <property type="protein sequence ID" value="CAF1287501.1"/>
    <property type="molecule type" value="Genomic_DNA"/>
</dbReference>
<name>A0A818N1N1_9BILA</name>
<comment type="caution">
    <text evidence="2">The sequence shown here is derived from an EMBL/GenBank/DDBJ whole genome shotgun (WGS) entry which is preliminary data.</text>
</comment>
<dbReference type="Proteomes" id="UP000663874">
    <property type="component" value="Unassembled WGS sequence"/>
</dbReference>
<organism evidence="2 3">
    <name type="scientific">Rotaria sordida</name>
    <dbReference type="NCBI Taxonomy" id="392033"/>
    <lineage>
        <taxon>Eukaryota</taxon>
        <taxon>Metazoa</taxon>
        <taxon>Spiralia</taxon>
        <taxon>Gnathifera</taxon>
        <taxon>Rotifera</taxon>
        <taxon>Eurotatoria</taxon>
        <taxon>Bdelloidea</taxon>
        <taxon>Philodinida</taxon>
        <taxon>Philodinidae</taxon>
        <taxon>Rotaria</taxon>
    </lineage>
</organism>
<dbReference type="AlphaFoldDB" id="A0A818N1N1"/>
<accession>A0A818N1N1</accession>
<sequence>MIILIYKYEYNIINTLKFDDVGDLRKRKYPILPSAYDPSNDIVFMSAINNQNKIVLSAINATAGILLHTFDSIPNEIISLRYDIFNKKLFAHTETDDKNLTQIVEIDTNTGNFIDIL</sequence>
<dbReference type="EMBL" id="CAJOBE010000214">
    <property type="protein sequence ID" value="CAF3597715.1"/>
    <property type="molecule type" value="Genomic_DNA"/>
</dbReference>
<dbReference type="Proteomes" id="UP000663889">
    <property type="component" value="Unassembled WGS sequence"/>
</dbReference>